<keyword evidence="5" id="KW-0574">Periplasm</keyword>
<evidence type="ECO:0000256" key="4">
    <source>
        <dbReference type="ARBA" id="ARBA00022729"/>
    </source>
</evidence>
<reference evidence="7 8" key="1">
    <citation type="submission" date="2024-06" db="EMBL/GenBank/DDBJ databases">
        <authorList>
            <person name="Kim D.-U."/>
        </authorList>
    </citation>
    <scope>NUCLEOTIDE SEQUENCE [LARGE SCALE GENOMIC DNA]</scope>
    <source>
        <strain evidence="7 8">KACC15460</strain>
    </source>
</reference>
<accession>A0ABV2DJG9</accession>
<dbReference type="InterPro" id="IPR050490">
    <property type="entry name" value="Bact_solute-bd_prot1"/>
</dbReference>
<evidence type="ECO:0000256" key="6">
    <source>
        <dbReference type="SAM" id="SignalP"/>
    </source>
</evidence>
<dbReference type="RefSeq" id="WP_354462284.1">
    <property type="nucleotide sequence ID" value="NZ_JBEWSZ010000002.1"/>
</dbReference>
<protein>
    <submittedName>
        <fullName evidence="7">Extracellular solute-binding protein</fullName>
    </submittedName>
</protein>
<keyword evidence="3" id="KW-0813">Transport</keyword>
<dbReference type="InterPro" id="IPR006059">
    <property type="entry name" value="SBP"/>
</dbReference>
<comment type="subcellular location">
    <subcellularLocation>
        <location evidence="1">Periplasm</location>
    </subcellularLocation>
</comment>
<keyword evidence="8" id="KW-1185">Reference proteome</keyword>
<dbReference type="PROSITE" id="PS51257">
    <property type="entry name" value="PROKAR_LIPOPROTEIN"/>
    <property type="match status" value="1"/>
</dbReference>
<evidence type="ECO:0000256" key="3">
    <source>
        <dbReference type="ARBA" id="ARBA00022448"/>
    </source>
</evidence>
<dbReference type="Pfam" id="PF01547">
    <property type="entry name" value="SBP_bac_1"/>
    <property type="match status" value="1"/>
</dbReference>
<comment type="similarity">
    <text evidence="2">Belongs to the bacterial solute-binding protein 1 family.</text>
</comment>
<dbReference type="SUPFAM" id="SSF53850">
    <property type="entry name" value="Periplasmic binding protein-like II"/>
    <property type="match status" value="1"/>
</dbReference>
<sequence length="438" mass="49232">MRKFVTSLLAGIGLTLACGTSVYAQDKELTIFWAEWDPANYLQELVNDYTAETGVKVTIETTPWPDFQTKTFAELNAHGDAYDLIVGDSQWLGVGSEQGHWVDLTDFFNKHKLKDVFLPATLAYGEYPLKSNKFWAIPLEGDVNGWSYRKDWFEDPTEKANFKAKYGYELSVPKDQKALHDIAEFFTRPDKNRYGVALYTDNSYDAVAMGTEQTIFAYGGSLGEYDTYKINGVVNSKESIAGLQAYHDLFKFTPPGWNKSFFLENNQAITSGLAAMSMNFFAFFPALANPATNPHAANTGFFANPPGPTGVHVAALGGQGISVVSYSKKQEEAMKFLEWFVKDETQLKWAKLGGYTCSKAVLESAEFQNATPYNKAFYDSMKIVRDFWTPPEYAELLTQFNDNVYPYVVNNKGTAEEAMNGVIKDWTATFKKYNRPVH</sequence>
<name>A0ABV2DJG9_9HYPH</name>
<evidence type="ECO:0000313" key="7">
    <source>
        <dbReference type="EMBL" id="MET2830184.1"/>
    </source>
</evidence>
<feature type="chain" id="PRO_5046160911" evidence="6">
    <location>
        <begin position="25"/>
        <end position="438"/>
    </location>
</feature>
<dbReference type="EMBL" id="JBEWSZ010000002">
    <property type="protein sequence ID" value="MET2830184.1"/>
    <property type="molecule type" value="Genomic_DNA"/>
</dbReference>
<proteinExistence type="inferred from homology"/>
<evidence type="ECO:0000256" key="1">
    <source>
        <dbReference type="ARBA" id="ARBA00004418"/>
    </source>
</evidence>
<evidence type="ECO:0000313" key="8">
    <source>
        <dbReference type="Proteomes" id="UP001548832"/>
    </source>
</evidence>
<feature type="signal peptide" evidence="6">
    <location>
        <begin position="1"/>
        <end position="24"/>
    </location>
</feature>
<organism evidence="7 8">
    <name type="scientific">Mesorhizobium shangrilense</name>
    <dbReference type="NCBI Taxonomy" id="460060"/>
    <lineage>
        <taxon>Bacteria</taxon>
        <taxon>Pseudomonadati</taxon>
        <taxon>Pseudomonadota</taxon>
        <taxon>Alphaproteobacteria</taxon>
        <taxon>Hyphomicrobiales</taxon>
        <taxon>Phyllobacteriaceae</taxon>
        <taxon>Mesorhizobium</taxon>
    </lineage>
</organism>
<comment type="caution">
    <text evidence="7">The sequence shown here is derived from an EMBL/GenBank/DDBJ whole genome shotgun (WGS) entry which is preliminary data.</text>
</comment>
<evidence type="ECO:0000256" key="5">
    <source>
        <dbReference type="ARBA" id="ARBA00022764"/>
    </source>
</evidence>
<dbReference type="Proteomes" id="UP001548832">
    <property type="component" value="Unassembled WGS sequence"/>
</dbReference>
<dbReference type="PANTHER" id="PTHR43649:SF34">
    <property type="entry name" value="ABC TRANSPORTER PERIPLASMIC-BINDING PROTEIN YCJN-RELATED"/>
    <property type="match status" value="1"/>
</dbReference>
<dbReference type="Gene3D" id="3.40.190.10">
    <property type="entry name" value="Periplasmic binding protein-like II"/>
    <property type="match status" value="2"/>
</dbReference>
<evidence type="ECO:0000256" key="2">
    <source>
        <dbReference type="ARBA" id="ARBA00008520"/>
    </source>
</evidence>
<keyword evidence="4 6" id="KW-0732">Signal</keyword>
<dbReference type="PANTHER" id="PTHR43649">
    <property type="entry name" value="ARABINOSE-BINDING PROTEIN-RELATED"/>
    <property type="match status" value="1"/>
</dbReference>
<gene>
    <name evidence="7" type="ORF">ABVQ20_24700</name>
</gene>